<accession>A0A0R0KMT4</accession>
<proteinExistence type="predicted"/>
<reference evidence="2" key="2">
    <citation type="submission" date="2018-02" db="UniProtKB">
        <authorList>
            <consortium name="EnsemblPlants"/>
        </authorList>
    </citation>
    <scope>IDENTIFICATION</scope>
    <source>
        <strain evidence="2">Williams 82</strain>
    </source>
</reference>
<dbReference type="Proteomes" id="UP000008827">
    <property type="component" value="Chromosome 3"/>
</dbReference>
<protein>
    <submittedName>
        <fullName evidence="1 2">Uncharacterized protein</fullName>
    </submittedName>
</protein>
<reference evidence="1 2" key="1">
    <citation type="journal article" date="2010" name="Nature">
        <title>Genome sequence of the palaeopolyploid soybean.</title>
        <authorList>
            <person name="Schmutz J."/>
            <person name="Cannon S.B."/>
            <person name="Schlueter J."/>
            <person name="Ma J."/>
            <person name="Mitros T."/>
            <person name="Nelson W."/>
            <person name="Hyten D.L."/>
            <person name="Song Q."/>
            <person name="Thelen J.J."/>
            <person name="Cheng J."/>
            <person name="Xu D."/>
            <person name="Hellsten U."/>
            <person name="May G.D."/>
            <person name="Yu Y."/>
            <person name="Sakurai T."/>
            <person name="Umezawa T."/>
            <person name="Bhattacharyya M.K."/>
            <person name="Sandhu D."/>
            <person name="Valliyodan B."/>
            <person name="Lindquist E."/>
            <person name="Peto M."/>
            <person name="Grant D."/>
            <person name="Shu S."/>
            <person name="Goodstein D."/>
            <person name="Barry K."/>
            <person name="Futrell-Griggs M."/>
            <person name="Abernathy B."/>
            <person name="Du J."/>
            <person name="Tian Z."/>
            <person name="Zhu L."/>
            <person name="Gill N."/>
            <person name="Joshi T."/>
            <person name="Libault M."/>
            <person name="Sethuraman A."/>
            <person name="Zhang X.-C."/>
            <person name="Shinozaki K."/>
            <person name="Nguyen H.T."/>
            <person name="Wing R.A."/>
            <person name="Cregan P."/>
            <person name="Specht J."/>
            <person name="Grimwood J."/>
            <person name="Rokhsar D."/>
            <person name="Stacey G."/>
            <person name="Shoemaker R.C."/>
            <person name="Jackson S.A."/>
        </authorList>
    </citation>
    <scope>NUCLEOTIDE SEQUENCE</scope>
    <source>
        <strain evidence="2">cv. Williams 82</strain>
        <tissue evidence="1">Callus</tissue>
    </source>
</reference>
<name>A0A0R0KMT4_SOYBN</name>
<dbReference type="AlphaFoldDB" id="A0A0R0KMT4"/>
<keyword evidence="3" id="KW-1185">Reference proteome</keyword>
<evidence type="ECO:0000313" key="3">
    <source>
        <dbReference type="Proteomes" id="UP000008827"/>
    </source>
</evidence>
<evidence type="ECO:0000313" key="1">
    <source>
        <dbReference type="EMBL" id="KRH66043.1"/>
    </source>
</evidence>
<organism evidence="1">
    <name type="scientific">Glycine max</name>
    <name type="common">Soybean</name>
    <name type="synonym">Glycine hispida</name>
    <dbReference type="NCBI Taxonomy" id="3847"/>
    <lineage>
        <taxon>Eukaryota</taxon>
        <taxon>Viridiplantae</taxon>
        <taxon>Streptophyta</taxon>
        <taxon>Embryophyta</taxon>
        <taxon>Tracheophyta</taxon>
        <taxon>Spermatophyta</taxon>
        <taxon>Magnoliopsida</taxon>
        <taxon>eudicotyledons</taxon>
        <taxon>Gunneridae</taxon>
        <taxon>Pentapetalae</taxon>
        <taxon>rosids</taxon>
        <taxon>fabids</taxon>
        <taxon>Fabales</taxon>
        <taxon>Fabaceae</taxon>
        <taxon>Papilionoideae</taxon>
        <taxon>50 kb inversion clade</taxon>
        <taxon>NPAAA clade</taxon>
        <taxon>indigoferoid/millettioid clade</taxon>
        <taxon>Phaseoleae</taxon>
        <taxon>Glycine</taxon>
        <taxon>Glycine subgen. Soja</taxon>
    </lineage>
</organism>
<evidence type="ECO:0000313" key="2">
    <source>
        <dbReference type="EnsemblPlants" id="KRH66043"/>
    </source>
</evidence>
<dbReference type="EMBL" id="CM000836">
    <property type="protein sequence ID" value="KRH66043.1"/>
    <property type="molecule type" value="Genomic_DNA"/>
</dbReference>
<gene>
    <name evidence="1" type="ORF">GLYMA_03G079300</name>
</gene>
<dbReference type="EnsemblPlants" id="KRH66043">
    <property type="protein sequence ID" value="KRH66043"/>
    <property type="gene ID" value="GLYMA_03G079300"/>
</dbReference>
<reference evidence="1" key="3">
    <citation type="submission" date="2018-07" db="EMBL/GenBank/DDBJ databases">
        <title>WGS assembly of Glycine max.</title>
        <authorList>
            <person name="Schmutz J."/>
            <person name="Cannon S."/>
            <person name="Schlueter J."/>
            <person name="Ma J."/>
            <person name="Mitros T."/>
            <person name="Nelson W."/>
            <person name="Hyten D."/>
            <person name="Song Q."/>
            <person name="Thelen J."/>
            <person name="Cheng J."/>
            <person name="Xu D."/>
            <person name="Hellsten U."/>
            <person name="May G."/>
            <person name="Yu Y."/>
            <person name="Sakurai T."/>
            <person name="Umezawa T."/>
            <person name="Bhattacharyya M."/>
            <person name="Sandhu D."/>
            <person name="Valliyodan B."/>
            <person name="Lindquist E."/>
            <person name="Peto M."/>
            <person name="Grant D."/>
            <person name="Shu S."/>
            <person name="Goodstein D."/>
            <person name="Barry K."/>
            <person name="Futrell-Griggs M."/>
            <person name="Abernathy B."/>
            <person name="Du J."/>
            <person name="Tian Z."/>
            <person name="Zhu L."/>
            <person name="Gill N."/>
            <person name="Joshi T."/>
            <person name="Libault M."/>
            <person name="Sethuraman A."/>
            <person name="Zhang X."/>
            <person name="Shinozaki K."/>
            <person name="Nguyen H."/>
            <person name="Wing R."/>
            <person name="Cregan P."/>
            <person name="Specht J."/>
            <person name="Grimwood J."/>
            <person name="Rokhsar D."/>
            <person name="Stacey G."/>
            <person name="Shoemaker R."/>
            <person name="Jackson S."/>
        </authorList>
    </citation>
    <scope>NUCLEOTIDE SEQUENCE</scope>
    <source>
        <tissue evidence="1">Callus</tissue>
    </source>
</reference>
<dbReference type="InParanoid" id="A0A0R0KMT4"/>
<dbReference type="Gramene" id="KRH66043">
    <property type="protein sequence ID" value="KRH66043"/>
    <property type="gene ID" value="GLYMA_03G079300"/>
</dbReference>
<sequence length="115" mass="12231">MEWSSEAATTLFLYVTTVVGSGEKHQTTCRQCLSGSETSSIISYSSITRPTTSVYVGSKVVSFVPPLSSASEGIGVSLATFGTRLGPTLDIPLKAFASFLGTDLESFFCNWLCNV</sequence>